<dbReference type="RefSeq" id="WP_052500940.1">
    <property type="nucleotide sequence ID" value="NZ_FZPF01000005.1"/>
</dbReference>
<dbReference type="Proteomes" id="UP000032232">
    <property type="component" value="Unassembled WGS sequence"/>
</dbReference>
<dbReference type="PATRIC" id="fig|935700.4.peg.2515"/>
<evidence type="ECO:0000313" key="3">
    <source>
        <dbReference type="Proteomes" id="UP000032232"/>
    </source>
</evidence>
<keyword evidence="1" id="KW-0812">Transmembrane</keyword>
<dbReference type="STRING" id="935700.jaqu_24430"/>
<dbReference type="Pfam" id="PF07963">
    <property type="entry name" value="N_methyl"/>
    <property type="match status" value="1"/>
</dbReference>
<evidence type="ECO:0000256" key="1">
    <source>
        <dbReference type="SAM" id="Phobius"/>
    </source>
</evidence>
<evidence type="ECO:0000313" key="2">
    <source>
        <dbReference type="EMBL" id="KIT15863.1"/>
    </source>
</evidence>
<protein>
    <submittedName>
        <fullName evidence="2">Uncharacterized protein</fullName>
    </submittedName>
</protein>
<dbReference type="InterPro" id="IPR012902">
    <property type="entry name" value="N_methyl_site"/>
</dbReference>
<organism evidence="2 3">
    <name type="scientific">Jannaschia aquimarina</name>
    <dbReference type="NCBI Taxonomy" id="935700"/>
    <lineage>
        <taxon>Bacteria</taxon>
        <taxon>Pseudomonadati</taxon>
        <taxon>Pseudomonadota</taxon>
        <taxon>Alphaproteobacteria</taxon>
        <taxon>Rhodobacterales</taxon>
        <taxon>Roseobacteraceae</taxon>
        <taxon>Jannaschia</taxon>
    </lineage>
</organism>
<dbReference type="EMBL" id="JYFE01000042">
    <property type="protein sequence ID" value="KIT15863.1"/>
    <property type="molecule type" value="Genomic_DNA"/>
</dbReference>
<keyword evidence="1" id="KW-0472">Membrane</keyword>
<reference evidence="2 3" key="1">
    <citation type="submission" date="2015-02" db="EMBL/GenBank/DDBJ databases">
        <title>Genome Sequence of Jannaschia aquimarina DSM28248, a member of the Roseobacter clade.</title>
        <authorList>
            <person name="Voget S."/>
            <person name="Daniel R."/>
        </authorList>
    </citation>
    <scope>NUCLEOTIDE SEQUENCE [LARGE SCALE GENOMIC DNA]</scope>
    <source>
        <strain evidence="2 3">GSW-M26</strain>
    </source>
</reference>
<proteinExistence type="predicted"/>
<gene>
    <name evidence="2" type="ORF">jaqu_24430</name>
</gene>
<dbReference type="AlphaFoldDB" id="A0A0D1D7D4"/>
<keyword evidence="1" id="KW-1133">Transmembrane helix</keyword>
<name>A0A0D1D7D4_9RHOB</name>
<keyword evidence="3" id="KW-1185">Reference proteome</keyword>
<dbReference type="NCBIfam" id="TIGR02532">
    <property type="entry name" value="IV_pilin_GFxxxE"/>
    <property type="match status" value="1"/>
</dbReference>
<comment type="caution">
    <text evidence="2">The sequence shown here is derived from an EMBL/GenBank/DDBJ whole genome shotgun (WGS) entry which is preliminary data.</text>
</comment>
<feature type="transmembrane region" description="Helical" evidence="1">
    <location>
        <begin position="12"/>
        <end position="33"/>
    </location>
</feature>
<dbReference type="OrthoDB" id="7864109at2"/>
<accession>A0A0D1D7D4</accession>
<sequence length="130" mass="13844">MKRSKSQRGFTLIESLVALAIAAIVLNGFYAALSTGGLLERRAETQAGRMLVAATVLDRVGVDIPLRPGTRLNDRLDGHDWDLVIGTIPAVDMQLGPVRDGELLFVSVSVAVPGGPPVTLRAIRYAEAPI</sequence>